<dbReference type="InterPro" id="IPR016024">
    <property type="entry name" value="ARM-type_fold"/>
</dbReference>
<dbReference type="SMART" id="SM00255">
    <property type="entry name" value="TIR"/>
    <property type="match status" value="1"/>
</dbReference>
<feature type="domain" description="TIR" evidence="1">
    <location>
        <begin position="5"/>
        <end position="147"/>
    </location>
</feature>
<dbReference type="GO" id="GO:0007165">
    <property type="term" value="P:signal transduction"/>
    <property type="evidence" value="ECO:0007669"/>
    <property type="project" value="InterPro"/>
</dbReference>
<dbReference type="RefSeq" id="WP_157590792.1">
    <property type="nucleotide sequence ID" value="NZ_WPIN01000029.1"/>
</dbReference>
<name>A0A7K1SQA9_9BACT</name>
<dbReference type="InterPro" id="IPR000157">
    <property type="entry name" value="TIR_dom"/>
</dbReference>
<dbReference type="Pfam" id="PF13676">
    <property type="entry name" value="TIR_2"/>
    <property type="match status" value="1"/>
</dbReference>
<protein>
    <submittedName>
        <fullName evidence="2">TIR domain-containing protein</fullName>
    </submittedName>
</protein>
<dbReference type="AlphaFoldDB" id="A0A7K1SQA9"/>
<proteinExistence type="predicted"/>
<dbReference type="Gene3D" id="3.40.50.10140">
    <property type="entry name" value="Toll/interleukin-1 receptor homology (TIR) domain"/>
    <property type="match status" value="1"/>
</dbReference>
<dbReference type="EMBL" id="WPIN01000029">
    <property type="protein sequence ID" value="MVM35994.1"/>
    <property type="molecule type" value="Genomic_DNA"/>
</dbReference>
<organism evidence="2 3">
    <name type="scientific">Spirosoma arboris</name>
    <dbReference type="NCBI Taxonomy" id="2682092"/>
    <lineage>
        <taxon>Bacteria</taxon>
        <taxon>Pseudomonadati</taxon>
        <taxon>Bacteroidota</taxon>
        <taxon>Cytophagia</taxon>
        <taxon>Cytophagales</taxon>
        <taxon>Cytophagaceae</taxon>
        <taxon>Spirosoma</taxon>
    </lineage>
</organism>
<sequence length="331" mass="37593">MNNQDPWRVFYSYAHKDKALRDKLSIYLAPLVRQQLITEWHDRQIQPGANWNTEITAQLDSADLILLLLSADFLASDYCFGVEVEKAFARAKHGEAKVMVILLRPCLWKESIFSELQLIPNGAKPVTSWSRREDALLEIASEIEKMVKNPPPKPLPQSITPSNLDSSSLSLVRYQVQCYAKLYERTRQRMVGKSDERTKRMNQIFEKMRNLANASYPLLDELIVSPSPGERLAAVSILQVFTSLQHLQFLVQLIGKEKPFIGREAANALSFAAEAFDPKLYPQLLEAIKEAQAALKKANADGTHRQSILRNAEQEIQKSIEILSVQPDKHN</sequence>
<reference evidence="2 3" key="1">
    <citation type="submission" date="2019-12" db="EMBL/GenBank/DDBJ databases">
        <title>Spirosoma sp. HMF4905 genome sequencing and assembly.</title>
        <authorList>
            <person name="Kang H."/>
            <person name="Cha I."/>
            <person name="Kim H."/>
            <person name="Joh K."/>
        </authorList>
    </citation>
    <scope>NUCLEOTIDE SEQUENCE [LARGE SCALE GENOMIC DNA]</scope>
    <source>
        <strain evidence="2 3">HMF4905</strain>
    </source>
</reference>
<accession>A0A7K1SQA9</accession>
<gene>
    <name evidence="2" type="ORF">GO755_38630</name>
</gene>
<comment type="caution">
    <text evidence="2">The sequence shown here is derived from an EMBL/GenBank/DDBJ whole genome shotgun (WGS) entry which is preliminary data.</text>
</comment>
<dbReference type="PROSITE" id="PS50104">
    <property type="entry name" value="TIR"/>
    <property type="match status" value="1"/>
</dbReference>
<dbReference type="Proteomes" id="UP000436006">
    <property type="component" value="Unassembled WGS sequence"/>
</dbReference>
<keyword evidence="3" id="KW-1185">Reference proteome</keyword>
<evidence type="ECO:0000313" key="3">
    <source>
        <dbReference type="Proteomes" id="UP000436006"/>
    </source>
</evidence>
<dbReference type="SUPFAM" id="SSF52200">
    <property type="entry name" value="Toll/Interleukin receptor TIR domain"/>
    <property type="match status" value="1"/>
</dbReference>
<dbReference type="InterPro" id="IPR035897">
    <property type="entry name" value="Toll_tir_struct_dom_sf"/>
</dbReference>
<evidence type="ECO:0000259" key="1">
    <source>
        <dbReference type="PROSITE" id="PS50104"/>
    </source>
</evidence>
<dbReference type="SUPFAM" id="SSF48371">
    <property type="entry name" value="ARM repeat"/>
    <property type="match status" value="1"/>
</dbReference>
<evidence type="ECO:0000313" key="2">
    <source>
        <dbReference type="EMBL" id="MVM35994.1"/>
    </source>
</evidence>